<name>A0A9N9R672_9NEOP</name>
<reference evidence="3" key="2">
    <citation type="submission" date="2022-10" db="EMBL/GenBank/DDBJ databases">
        <authorList>
            <consortium name="ENA_rothamsted_submissions"/>
            <consortium name="culmorum"/>
            <person name="King R."/>
        </authorList>
    </citation>
    <scope>NUCLEOTIDE SEQUENCE</scope>
</reference>
<gene>
    <name evidence="3" type="ORF">DIATSA_LOCUS7982</name>
</gene>
<dbReference type="Proteomes" id="UP001153714">
    <property type="component" value="Chromosome 21"/>
</dbReference>
<evidence type="ECO:0000313" key="4">
    <source>
        <dbReference type="Proteomes" id="UP001153714"/>
    </source>
</evidence>
<feature type="domain" description="FP protein C-terminal" evidence="2">
    <location>
        <begin position="259"/>
        <end position="291"/>
    </location>
</feature>
<dbReference type="InterPro" id="IPR011011">
    <property type="entry name" value="Znf_FYVE_PHD"/>
</dbReference>
<organism evidence="3 4">
    <name type="scientific">Diatraea saccharalis</name>
    <name type="common">sugarcane borer</name>
    <dbReference type="NCBI Taxonomy" id="40085"/>
    <lineage>
        <taxon>Eukaryota</taxon>
        <taxon>Metazoa</taxon>
        <taxon>Ecdysozoa</taxon>
        <taxon>Arthropoda</taxon>
        <taxon>Hexapoda</taxon>
        <taxon>Insecta</taxon>
        <taxon>Pterygota</taxon>
        <taxon>Neoptera</taxon>
        <taxon>Endopterygota</taxon>
        <taxon>Lepidoptera</taxon>
        <taxon>Glossata</taxon>
        <taxon>Ditrysia</taxon>
        <taxon>Pyraloidea</taxon>
        <taxon>Crambidae</taxon>
        <taxon>Crambinae</taxon>
        <taxon>Diatraea</taxon>
    </lineage>
</organism>
<keyword evidence="4" id="KW-1185">Reference proteome</keyword>
<protein>
    <recommendedName>
        <fullName evidence="2">FP protein C-terminal domain-containing protein</fullName>
    </recommendedName>
</protein>
<reference evidence="3" key="1">
    <citation type="submission" date="2021-12" db="EMBL/GenBank/DDBJ databases">
        <authorList>
            <person name="King R."/>
        </authorList>
    </citation>
    <scope>NUCLEOTIDE SEQUENCE</scope>
</reference>
<dbReference type="AlphaFoldDB" id="A0A9N9R672"/>
<dbReference type="EMBL" id="OU893352">
    <property type="protein sequence ID" value="CAG9790313.1"/>
    <property type="molecule type" value="Genomic_DNA"/>
</dbReference>
<sequence length="326" mass="36453">MLHCGACGKFLSAASGANCSVRPGKYHKACVALPERTAVSKNWVCPNCTANVRKGDNSQTPVRAIGRTSPITTISEPGISGDACDSKEDQRDRVLAEFMAEMREFRREMAVLRESFSARLEGVEQRLGALEQHHPDPGTGGAAELERTITKLKQELNDRDQEALLSDLEIGRLPEDKGVSVAQSVIVLAGRLRVTLEQRDVAFAERVGPPPAEAGGRPRRVVVCLARRQLRDELLAAARVRRTLTGPNEGRVFLNERLTRQNRQLFHLVREECKKLQWRYSWTRRGRIYVRIYASPSRPRVRTDGSPAYMLKSQMNVDRVLCPTGI</sequence>
<feature type="coiled-coil region" evidence="1">
    <location>
        <begin position="95"/>
        <end position="162"/>
    </location>
</feature>
<dbReference type="Gene3D" id="3.30.40.10">
    <property type="entry name" value="Zinc/RING finger domain, C3HC4 (zinc finger)"/>
    <property type="match status" value="1"/>
</dbReference>
<keyword evidence="1" id="KW-0175">Coiled coil</keyword>
<proteinExistence type="predicted"/>
<evidence type="ECO:0000313" key="3">
    <source>
        <dbReference type="EMBL" id="CAG9790313.1"/>
    </source>
</evidence>
<dbReference type="InterPro" id="IPR013083">
    <property type="entry name" value="Znf_RING/FYVE/PHD"/>
</dbReference>
<dbReference type="OrthoDB" id="7490514at2759"/>
<accession>A0A9N9R672</accession>
<dbReference type="Pfam" id="PF25298">
    <property type="entry name" value="Baculo_FP_2nd"/>
    <property type="match status" value="1"/>
</dbReference>
<dbReference type="InterPro" id="IPR057251">
    <property type="entry name" value="FP_C"/>
</dbReference>
<evidence type="ECO:0000256" key="1">
    <source>
        <dbReference type="SAM" id="Coils"/>
    </source>
</evidence>
<dbReference type="SUPFAM" id="SSF57903">
    <property type="entry name" value="FYVE/PHD zinc finger"/>
    <property type="match status" value="1"/>
</dbReference>
<evidence type="ECO:0000259" key="2">
    <source>
        <dbReference type="Pfam" id="PF25298"/>
    </source>
</evidence>